<feature type="region of interest" description="Disordered" evidence="1">
    <location>
        <begin position="53"/>
        <end position="80"/>
    </location>
</feature>
<evidence type="ECO:0000313" key="3">
    <source>
        <dbReference type="EMBL" id="CAK8689234.1"/>
    </source>
</evidence>
<keyword evidence="2" id="KW-0732">Signal</keyword>
<proteinExistence type="predicted"/>
<accession>A0ABP0GF11</accession>
<reference evidence="3 4" key="1">
    <citation type="submission" date="2024-02" db="EMBL/GenBank/DDBJ databases">
        <authorList>
            <person name="Daric V."/>
            <person name="Darras S."/>
        </authorList>
    </citation>
    <scope>NUCLEOTIDE SEQUENCE [LARGE SCALE GENOMIC DNA]</scope>
</reference>
<dbReference type="EMBL" id="CAWYQH010000108">
    <property type="protein sequence ID" value="CAK8689234.1"/>
    <property type="molecule type" value="Genomic_DNA"/>
</dbReference>
<evidence type="ECO:0000256" key="2">
    <source>
        <dbReference type="SAM" id="SignalP"/>
    </source>
</evidence>
<dbReference type="Gene3D" id="2.60.120.1000">
    <property type="match status" value="1"/>
</dbReference>
<dbReference type="Proteomes" id="UP001642483">
    <property type="component" value="Unassembled WGS sequence"/>
</dbReference>
<comment type="caution">
    <text evidence="3">The sequence shown here is derived from an EMBL/GenBank/DDBJ whole genome shotgun (WGS) entry which is preliminary data.</text>
</comment>
<protein>
    <submittedName>
        <fullName evidence="3">Uncharacterized protein</fullName>
    </submittedName>
</protein>
<feature type="compositionally biased region" description="Basic and acidic residues" evidence="1">
    <location>
        <begin position="64"/>
        <end position="80"/>
    </location>
</feature>
<evidence type="ECO:0000313" key="4">
    <source>
        <dbReference type="Proteomes" id="UP001642483"/>
    </source>
</evidence>
<evidence type="ECO:0000256" key="1">
    <source>
        <dbReference type="SAM" id="MobiDB-lite"/>
    </source>
</evidence>
<keyword evidence="4" id="KW-1185">Reference proteome</keyword>
<gene>
    <name evidence="3" type="ORF">CVLEPA_LOCUS21188</name>
</gene>
<name>A0ABP0GF11_CLALP</name>
<sequence length="304" mass="33674">MLNIVLCSLFMLPAVLPQTNNPNSSACTGSTHIYYNYAPDHVAPFIAPERNMQRVQGKSGPRGQKGEPGQKGESARTEGLENRLAKVEEELTLAKRQLDALRVPPSRPTCAYYDELDFESGYYLISPDPTRFQPVYVYCNFSQHSAATIMNHDLTGEIEVERCEARKCSEVSVNYNLPLEVMIQIANLSAECKQYVKFRCQSVFLFRNSPAAAWLSRGGIAMHYWGGATSGRDYYCACGETGNCVDPVWKCNCDKNSAPEALDEGFLTTKDALPVTGFLFGDNGDNEENAWFTLGPLVCTGRQG</sequence>
<organism evidence="3 4">
    <name type="scientific">Clavelina lepadiformis</name>
    <name type="common">Light-bulb sea squirt</name>
    <name type="synonym">Ascidia lepadiformis</name>
    <dbReference type="NCBI Taxonomy" id="159417"/>
    <lineage>
        <taxon>Eukaryota</taxon>
        <taxon>Metazoa</taxon>
        <taxon>Chordata</taxon>
        <taxon>Tunicata</taxon>
        <taxon>Ascidiacea</taxon>
        <taxon>Aplousobranchia</taxon>
        <taxon>Clavelinidae</taxon>
        <taxon>Clavelina</taxon>
    </lineage>
</organism>
<feature type="signal peptide" evidence="2">
    <location>
        <begin position="1"/>
        <end position="17"/>
    </location>
</feature>
<feature type="chain" id="PRO_5046889506" evidence="2">
    <location>
        <begin position="18"/>
        <end position="304"/>
    </location>
</feature>